<dbReference type="EMBL" id="JAYMYS010000003">
    <property type="protein sequence ID" value="KAK7400375.1"/>
    <property type="molecule type" value="Genomic_DNA"/>
</dbReference>
<dbReference type="PRINTS" id="PR00115">
    <property type="entry name" value="F16BPHPHTASE"/>
</dbReference>
<dbReference type="InterPro" id="IPR028343">
    <property type="entry name" value="FBPtase"/>
</dbReference>
<keyword evidence="4 7" id="KW-0378">Hydrolase</keyword>
<dbReference type="InterPro" id="IPR000146">
    <property type="entry name" value="FBPase_class-1"/>
</dbReference>
<dbReference type="EC" id="3.1.3.11" evidence="3"/>
<proteinExistence type="inferred from homology"/>
<dbReference type="Pfam" id="PF00316">
    <property type="entry name" value="FBPase"/>
    <property type="match status" value="1"/>
</dbReference>
<dbReference type="GO" id="GO:0005829">
    <property type="term" value="C:cytosol"/>
    <property type="evidence" value="ECO:0007669"/>
    <property type="project" value="TreeGrafter"/>
</dbReference>
<evidence type="ECO:0000256" key="6">
    <source>
        <dbReference type="ARBA" id="ARBA00032973"/>
    </source>
</evidence>
<evidence type="ECO:0000259" key="9">
    <source>
        <dbReference type="Pfam" id="PF18913"/>
    </source>
</evidence>
<keyword evidence="5 7" id="KW-0119">Carbohydrate metabolism</keyword>
<dbReference type="Gene3D" id="3.30.540.10">
    <property type="entry name" value="Fructose-1,6-Bisphosphatase, subunit A, domain 1"/>
    <property type="match status" value="1"/>
</dbReference>
<organism evidence="10 11">
    <name type="scientific">Psophocarpus tetragonolobus</name>
    <name type="common">Winged bean</name>
    <name type="synonym">Dolichos tetragonolobus</name>
    <dbReference type="NCBI Taxonomy" id="3891"/>
    <lineage>
        <taxon>Eukaryota</taxon>
        <taxon>Viridiplantae</taxon>
        <taxon>Streptophyta</taxon>
        <taxon>Embryophyta</taxon>
        <taxon>Tracheophyta</taxon>
        <taxon>Spermatophyta</taxon>
        <taxon>Magnoliopsida</taxon>
        <taxon>eudicotyledons</taxon>
        <taxon>Gunneridae</taxon>
        <taxon>Pentapetalae</taxon>
        <taxon>rosids</taxon>
        <taxon>fabids</taxon>
        <taxon>Fabales</taxon>
        <taxon>Fabaceae</taxon>
        <taxon>Papilionoideae</taxon>
        <taxon>50 kb inversion clade</taxon>
        <taxon>NPAAA clade</taxon>
        <taxon>indigoferoid/millettioid clade</taxon>
        <taxon>Phaseoleae</taxon>
        <taxon>Psophocarpus</taxon>
    </lineage>
</organism>
<evidence type="ECO:0000256" key="5">
    <source>
        <dbReference type="ARBA" id="ARBA00023277"/>
    </source>
</evidence>
<dbReference type="GO" id="GO:0005986">
    <property type="term" value="P:sucrose biosynthetic process"/>
    <property type="evidence" value="ECO:0007669"/>
    <property type="project" value="TreeGrafter"/>
</dbReference>
<dbReference type="PANTHER" id="PTHR11556:SF12">
    <property type="entry name" value="FRUCTOSE-BISPHOSPHATASE"/>
    <property type="match status" value="1"/>
</dbReference>
<evidence type="ECO:0000256" key="1">
    <source>
        <dbReference type="ARBA" id="ARBA00001273"/>
    </source>
</evidence>
<feature type="domain" description="Fructose-1-6-bisphosphatase class I N-terminal" evidence="8">
    <location>
        <begin position="132"/>
        <end position="313"/>
    </location>
</feature>
<reference evidence="10 11" key="1">
    <citation type="submission" date="2024-01" db="EMBL/GenBank/DDBJ databases">
        <title>The genomes of 5 underutilized Papilionoideae crops provide insights into root nodulation and disease resistanc.</title>
        <authorList>
            <person name="Jiang F."/>
        </authorList>
    </citation>
    <scope>NUCLEOTIDE SEQUENCE [LARGE SCALE GENOMIC DNA]</scope>
    <source>
        <strain evidence="10">DUOXIRENSHENG_FW03</strain>
        <tissue evidence="10">Leaves</tissue>
    </source>
</reference>
<keyword evidence="11" id="KW-1185">Reference proteome</keyword>
<dbReference type="PANTHER" id="PTHR11556">
    <property type="entry name" value="FRUCTOSE-1,6-BISPHOSPHATASE-RELATED"/>
    <property type="match status" value="1"/>
</dbReference>
<dbReference type="CDD" id="cd00354">
    <property type="entry name" value="FBPase"/>
    <property type="match status" value="1"/>
</dbReference>
<dbReference type="FunFam" id="3.40.190.80:FF:000009">
    <property type="entry name" value="Fructose-1,6-bisphosphatase, chloroplastic"/>
    <property type="match status" value="1"/>
</dbReference>
<name>A0AAN9XNU1_PSOTE</name>
<dbReference type="PIRSF" id="PIRSF000904">
    <property type="entry name" value="FBPtase_SBPase"/>
    <property type="match status" value="1"/>
</dbReference>
<dbReference type="Pfam" id="PF18913">
    <property type="entry name" value="FBPase_C"/>
    <property type="match status" value="1"/>
</dbReference>
<evidence type="ECO:0000259" key="8">
    <source>
        <dbReference type="Pfam" id="PF00316"/>
    </source>
</evidence>
<dbReference type="InterPro" id="IPR033391">
    <property type="entry name" value="FBPase_N"/>
</dbReference>
<protein>
    <recommendedName>
        <fullName evidence="3">fructose-bisphosphatase</fullName>
        <ecNumber evidence="3">3.1.3.11</ecNumber>
    </recommendedName>
    <alternativeName>
        <fullName evidence="6">D-fructose-1,6-bisphosphate 1-phosphohydrolase</fullName>
    </alternativeName>
</protein>
<dbReference type="AlphaFoldDB" id="A0AAN9XNU1"/>
<dbReference type="PIRSF" id="PIRSF500210">
    <property type="entry name" value="FBPtase"/>
    <property type="match status" value="1"/>
</dbReference>
<gene>
    <name evidence="10" type="ORF">VNO78_11581</name>
</gene>
<evidence type="ECO:0000313" key="11">
    <source>
        <dbReference type="Proteomes" id="UP001386955"/>
    </source>
</evidence>
<dbReference type="GO" id="GO:0042132">
    <property type="term" value="F:fructose 1,6-bisphosphate 1-phosphatase activity"/>
    <property type="evidence" value="ECO:0007669"/>
    <property type="project" value="UniProtKB-EC"/>
</dbReference>
<dbReference type="GO" id="GO:0006002">
    <property type="term" value="P:fructose 6-phosphate metabolic process"/>
    <property type="evidence" value="ECO:0007669"/>
    <property type="project" value="TreeGrafter"/>
</dbReference>
<comment type="catalytic activity">
    <reaction evidence="1">
        <text>beta-D-fructose 1,6-bisphosphate + H2O = beta-D-fructose 6-phosphate + phosphate</text>
        <dbReference type="Rhea" id="RHEA:11064"/>
        <dbReference type="ChEBI" id="CHEBI:15377"/>
        <dbReference type="ChEBI" id="CHEBI:32966"/>
        <dbReference type="ChEBI" id="CHEBI:43474"/>
        <dbReference type="ChEBI" id="CHEBI:57634"/>
        <dbReference type="EC" id="3.1.3.11"/>
    </reaction>
</comment>
<dbReference type="GO" id="GO:0030388">
    <property type="term" value="P:fructose 1,6-bisphosphate metabolic process"/>
    <property type="evidence" value="ECO:0007669"/>
    <property type="project" value="TreeGrafter"/>
</dbReference>
<comment type="similarity">
    <text evidence="2 7">Belongs to the FBPase class 1 family.</text>
</comment>
<dbReference type="FunFam" id="3.30.540.10:FF:000019">
    <property type="entry name" value="Fructose-1,6-bisphosphatase, chloroplastic"/>
    <property type="match status" value="1"/>
</dbReference>
<dbReference type="GO" id="GO:0006000">
    <property type="term" value="P:fructose metabolic process"/>
    <property type="evidence" value="ECO:0007669"/>
    <property type="project" value="TreeGrafter"/>
</dbReference>
<dbReference type="HAMAP" id="MF_01855">
    <property type="entry name" value="FBPase_class1"/>
    <property type="match status" value="1"/>
</dbReference>
<sequence length="454" mass="50265">MEEGGEWFSSKIKSIVGEEFLIKFWEEDLYVWGEEAPESERRKYPLAVLKITFHIMQLVATPPLYQLVSFRSKLQTFPAKSQLCPIGTPFCRQRMTSVSGCGLRPLRALGGSSPSSAGDDGFVTLIEYVGKEGINVKDDLVVLLNHIQYACKRIAALVASPFNYSLGKQTGLASVGSDRDAPKPLDIVSNEIILSSLRKSGKVAVMASEENDVPTWISNDGPYVVVTDPLDGSRNIDASIPTGTIFGIYKRLEELDDLPTEEKAMLNSLQSGSRLIAAAYVLYSSATILCITFGSGTQAFILDHSTGDFILTNPSIKIPSRGQIYSVNDARYFDWPEGLRQYIDTVRQGKGRYPKKYSARYICSLVADLHRTLLYGGVAMNPRDHLRLVYEANPLSFIVEQAGGRGSDGKNRILSLQPVKLHQRLPLFLGSLEDMEELESYGDIQQKVNPGYEV</sequence>
<evidence type="ECO:0000313" key="10">
    <source>
        <dbReference type="EMBL" id="KAK7400375.1"/>
    </source>
</evidence>
<accession>A0AAN9XNU1</accession>
<evidence type="ECO:0000256" key="2">
    <source>
        <dbReference type="ARBA" id="ARBA00010941"/>
    </source>
</evidence>
<dbReference type="SUPFAM" id="SSF56655">
    <property type="entry name" value="Carbohydrate phosphatase"/>
    <property type="match status" value="1"/>
</dbReference>
<dbReference type="Gene3D" id="3.40.190.80">
    <property type="match status" value="1"/>
</dbReference>
<comment type="caution">
    <text evidence="10">The sequence shown here is derived from an EMBL/GenBank/DDBJ whole genome shotgun (WGS) entry which is preliminary data.</text>
</comment>
<evidence type="ECO:0000256" key="7">
    <source>
        <dbReference type="RuleBase" id="RU000508"/>
    </source>
</evidence>
<dbReference type="GO" id="GO:0006094">
    <property type="term" value="P:gluconeogenesis"/>
    <property type="evidence" value="ECO:0007669"/>
    <property type="project" value="TreeGrafter"/>
</dbReference>
<dbReference type="InterPro" id="IPR044015">
    <property type="entry name" value="FBPase_C_dom"/>
</dbReference>
<feature type="domain" description="Fructose-1-6-bisphosphatase class 1 C-terminal" evidence="9">
    <location>
        <begin position="318"/>
        <end position="441"/>
    </location>
</feature>
<evidence type="ECO:0000256" key="3">
    <source>
        <dbReference type="ARBA" id="ARBA00013093"/>
    </source>
</evidence>
<evidence type="ECO:0000256" key="4">
    <source>
        <dbReference type="ARBA" id="ARBA00022801"/>
    </source>
</evidence>
<dbReference type="Proteomes" id="UP001386955">
    <property type="component" value="Unassembled WGS sequence"/>
</dbReference>